<dbReference type="GO" id="GO:0005525">
    <property type="term" value="F:GTP binding"/>
    <property type="evidence" value="ECO:0007669"/>
    <property type="project" value="UniProtKB-UniRule"/>
</dbReference>
<feature type="binding site" evidence="10">
    <location>
        <position position="260"/>
    </location>
    <ligand>
        <name>Zn(2+)</name>
        <dbReference type="ChEBI" id="CHEBI:29105"/>
    </ligand>
</feature>
<evidence type="ECO:0000256" key="3">
    <source>
        <dbReference type="ARBA" id="ARBA00022723"/>
    </source>
</evidence>
<evidence type="ECO:0000256" key="5">
    <source>
        <dbReference type="ARBA" id="ARBA00022741"/>
    </source>
</evidence>
<keyword evidence="8 10" id="KW-0694">RNA-binding</keyword>
<dbReference type="Gene3D" id="3.40.50.300">
    <property type="entry name" value="P-loop containing nucleotide triphosphate hydrolases"/>
    <property type="match status" value="1"/>
</dbReference>
<proteinExistence type="inferred from homology"/>
<name>A0A3M8DSQ8_9BACL</name>
<comment type="subunit">
    <text evidence="10">Monomer. Associates with 30S ribosomal subunit, binds 16S rRNA.</text>
</comment>
<sequence length="296" mass="33044">MPEGRIVKALSGFYYVADGDNIVSCRARGLFKKKDAKINPLVGDWVVYEETDPSEGYVMEIVNRQNELLRPSVANVDQAVLVFSLHEPSFSSLLLDKFLVHIEHVGIDALIVLSKADLVDDELIESIVATYSAIGYKVIPFSKRDLRGLEEIRRELAGHINVFAGQSGVGKSSLINCLFPNVSMQTGDISQKLGRGRHTTRHVELVPIEGGGYVADTPGFSSLEFVGIDEQDLANSFRDFTDVSDGCKFRGCLHLSEPGCAVQAGVEQGELSQERYDHYRQFMEELKEYQRRNKPW</sequence>
<dbReference type="Pfam" id="PF16745">
    <property type="entry name" value="RsgA_N"/>
    <property type="match status" value="1"/>
</dbReference>
<dbReference type="InterPro" id="IPR010914">
    <property type="entry name" value="RsgA_GTPase_dom"/>
</dbReference>
<dbReference type="Pfam" id="PF03193">
    <property type="entry name" value="RsgA_GTPase"/>
    <property type="match status" value="1"/>
</dbReference>
<dbReference type="PROSITE" id="PS50936">
    <property type="entry name" value="ENGC_GTPASE"/>
    <property type="match status" value="1"/>
</dbReference>
<keyword evidence="1 10" id="KW-0963">Cytoplasm</keyword>
<accession>A0A3M8DSQ8</accession>
<dbReference type="GO" id="GO:0005737">
    <property type="term" value="C:cytoplasm"/>
    <property type="evidence" value="ECO:0007669"/>
    <property type="project" value="UniProtKB-SubCell"/>
</dbReference>
<dbReference type="PANTHER" id="PTHR32120:SF11">
    <property type="entry name" value="SMALL RIBOSOMAL SUBUNIT BIOGENESIS GTPASE RSGA 1, MITOCHONDRIAL-RELATED"/>
    <property type="match status" value="1"/>
</dbReference>
<evidence type="ECO:0000259" key="12">
    <source>
        <dbReference type="PROSITE" id="PS51721"/>
    </source>
</evidence>
<dbReference type="SUPFAM" id="SSF52540">
    <property type="entry name" value="P-loop containing nucleoside triphosphate hydrolases"/>
    <property type="match status" value="1"/>
</dbReference>
<organism evidence="13 14">
    <name type="scientific">Brevibacillus fluminis</name>
    <dbReference type="NCBI Taxonomy" id="511487"/>
    <lineage>
        <taxon>Bacteria</taxon>
        <taxon>Bacillati</taxon>
        <taxon>Bacillota</taxon>
        <taxon>Bacilli</taxon>
        <taxon>Bacillales</taxon>
        <taxon>Paenibacillaceae</taxon>
        <taxon>Brevibacillus</taxon>
    </lineage>
</organism>
<evidence type="ECO:0000256" key="8">
    <source>
        <dbReference type="ARBA" id="ARBA00022884"/>
    </source>
</evidence>
<evidence type="ECO:0000256" key="7">
    <source>
        <dbReference type="ARBA" id="ARBA00022833"/>
    </source>
</evidence>
<evidence type="ECO:0000259" key="11">
    <source>
        <dbReference type="PROSITE" id="PS50936"/>
    </source>
</evidence>
<keyword evidence="9 10" id="KW-0342">GTP-binding</keyword>
<dbReference type="InterPro" id="IPR027417">
    <property type="entry name" value="P-loop_NTPase"/>
</dbReference>
<dbReference type="OrthoDB" id="9809485at2"/>
<dbReference type="HAMAP" id="MF_01820">
    <property type="entry name" value="GTPase_RsgA"/>
    <property type="match status" value="1"/>
</dbReference>
<feature type="binding site" evidence="10">
    <location>
        <position position="254"/>
    </location>
    <ligand>
        <name>Zn(2+)</name>
        <dbReference type="ChEBI" id="CHEBI:29105"/>
    </ligand>
</feature>
<comment type="caution">
    <text evidence="13">The sequence shown here is derived from an EMBL/GenBank/DDBJ whole genome shotgun (WGS) entry which is preliminary data.</text>
</comment>
<dbReference type="GO" id="GO:0003924">
    <property type="term" value="F:GTPase activity"/>
    <property type="evidence" value="ECO:0007669"/>
    <property type="project" value="UniProtKB-UniRule"/>
</dbReference>
<reference evidence="13 14" key="1">
    <citation type="submission" date="2018-10" db="EMBL/GenBank/DDBJ databases">
        <title>Phylogenomics of Brevibacillus.</title>
        <authorList>
            <person name="Dunlap C."/>
        </authorList>
    </citation>
    <scope>NUCLEOTIDE SEQUENCE [LARGE SCALE GENOMIC DNA]</scope>
    <source>
        <strain evidence="13 14">JCM 15716</strain>
    </source>
</reference>
<evidence type="ECO:0000256" key="2">
    <source>
        <dbReference type="ARBA" id="ARBA00022517"/>
    </source>
</evidence>
<comment type="cofactor">
    <cofactor evidence="10">
        <name>Zn(2+)</name>
        <dbReference type="ChEBI" id="CHEBI:29105"/>
    </cofactor>
    <text evidence="10">Binds 1 zinc ion per subunit.</text>
</comment>
<keyword evidence="4 10" id="KW-0699">rRNA-binding</keyword>
<feature type="binding site" evidence="10">
    <location>
        <begin position="114"/>
        <end position="117"/>
    </location>
    <ligand>
        <name>GTP</name>
        <dbReference type="ChEBI" id="CHEBI:37565"/>
    </ligand>
</feature>
<evidence type="ECO:0000256" key="4">
    <source>
        <dbReference type="ARBA" id="ARBA00022730"/>
    </source>
</evidence>
<dbReference type="GO" id="GO:0046872">
    <property type="term" value="F:metal ion binding"/>
    <property type="evidence" value="ECO:0007669"/>
    <property type="project" value="UniProtKB-KW"/>
</dbReference>
<dbReference type="InterPro" id="IPR030378">
    <property type="entry name" value="G_CP_dom"/>
</dbReference>
<protein>
    <recommendedName>
        <fullName evidence="10">Small ribosomal subunit biogenesis GTPase RsgA</fullName>
        <ecNumber evidence="10">3.6.1.-</ecNumber>
    </recommendedName>
</protein>
<dbReference type="RefSeq" id="WP_122917062.1">
    <property type="nucleotide sequence ID" value="NZ_RHHQ01000006.1"/>
</dbReference>
<keyword evidence="6 10" id="KW-0378">Hydrolase</keyword>
<evidence type="ECO:0000256" key="1">
    <source>
        <dbReference type="ARBA" id="ARBA00022490"/>
    </source>
</evidence>
<gene>
    <name evidence="10 13" type="primary">rsgA</name>
    <name evidence="13" type="ORF">EDM56_06420</name>
</gene>
<keyword evidence="3 10" id="KW-0479">Metal-binding</keyword>
<evidence type="ECO:0000256" key="6">
    <source>
        <dbReference type="ARBA" id="ARBA00022801"/>
    </source>
</evidence>
<feature type="binding site" evidence="10">
    <location>
        <position position="252"/>
    </location>
    <ligand>
        <name>Zn(2+)</name>
        <dbReference type="ChEBI" id="CHEBI:29105"/>
    </ligand>
</feature>
<dbReference type="InterPro" id="IPR004881">
    <property type="entry name" value="Ribosome_biogen_GTPase_RsgA"/>
</dbReference>
<feature type="domain" description="CP-type G" evidence="12">
    <location>
        <begin position="65"/>
        <end position="223"/>
    </location>
</feature>
<dbReference type="PANTHER" id="PTHR32120">
    <property type="entry name" value="SMALL RIBOSOMAL SUBUNIT BIOGENESIS GTPASE RSGA"/>
    <property type="match status" value="1"/>
</dbReference>
<keyword evidence="7 10" id="KW-0862">Zinc</keyword>
<evidence type="ECO:0000313" key="14">
    <source>
        <dbReference type="Proteomes" id="UP000271031"/>
    </source>
</evidence>
<dbReference type="NCBIfam" id="TIGR00157">
    <property type="entry name" value="ribosome small subunit-dependent GTPase A"/>
    <property type="match status" value="1"/>
</dbReference>
<keyword evidence="14" id="KW-1185">Reference proteome</keyword>
<evidence type="ECO:0000256" key="9">
    <source>
        <dbReference type="ARBA" id="ARBA00023134"/>
    </source>
</evidence>
<dbReference type="CDD" id="cd04466">
    <property type="entry name" value="S1_YloQ_GTPase"/>
    <property type="match status" value="1"/>
</dbReference>
<dbReference type="SUPFAM" id="SSF50249">
    <property type="entry name" value="Nucleic acid-binding proteins"/>
    <property type="match status" value="1"/>
</dbReference>
<dbReference type="GO" id="GO:0019843">
    <property type="term" value="F:rRNA binding"/>
    <property type="evidence" value="ECO:0007669"/>
    <property type="project" value="UniProtKB-KW"/>
</dbReference>
<comment type="similarity">
    <text evidence="10">Belongs to the TRAFAC class YlqF/YawG GTPase family. RsgA subfamily.</text>
</comment>
<keyword evidence="2 10" id="KW-0690">Ribosome biogenesis</keyword>
<evidence type="ECO:0000256" key="10">
    <source>
        <dbReference type="HAMAP-Rule" id="MF_01820"/>
    </source>
</evidence>
<dbReference type="PROSITE" id="PS51721">
    <property type="entry name" value="G_CP"/>
    <property type="match status" value="1"/>
</dbReference>
<dbReference type="Proteomes" id="UP000271031">
    <property type="component" value="Unassembled WGS sequence"/>
</dbReference>
<dbReference type="InterPro" id="IPR031944">
    <property type="entry name" value="RsgA_N"/>
</dbReference>
<dbReference type="Gene3D" id="1.10.40.50">
    <property type="entry name" value="Probable gtpase engc, domain 3"/>
    <property type="match status" value="1"/>
</dbReference>
<dbReference type="AlphaFoldDB" id="A0A3M8DSQ8"/>
<dbReference type="Gene3D" id="2.40.50.140">
    <property type="entry name" value="Nucleic acid-binding proteins"/>
    <property type="match status" value="1"/>
</dbReference>
<dbReference type="EC" id="3.6.1.-" evidence="10"/>
<comment type="function">
    <text evidence="10">One of several proteins that assist in the late maturation steps of the functional core of the 30S ribosomal subunit. Helps release RbfA from mature subunits. May play a role in the assembly of ribosomal proteins into the subunit. Circularly permuted GTPase that catalyzes slow GTP hydrolysis, GTPase activity is stimulated by the 30S ribosomal subunit.</text>
</comment>
<dbReference type="EMBL" id="RHHQ01000006">
    <property type="protein sequence ID" value="RNB91210.1"/>
    <property type="molecule type" value="Genomic_DNA"/>
</dbReference>
<evidence type="ECO:0000313" key="13">
    <source>
        <dbReference type="EMBL" id="RNB91210.1"/>
    </source>
</evidence>
<feature type="domain" description="EngC GTPase" evidence="11">
    <location>
        <begin position="74"/>
        <end position="221"/>
    </location>
</feature>
<keyword evidence="5 10" id="KW-0547">Nucleotide-binding</keyword>
<feature type="binding site" evidence="10">
    <location>
        <position position="247"/>
    </location>
    <ligand>
        <name>Zn(2+)</name>
        <dbReference type="ChEBI" id="CHEBI:29105"/>
    </ligand>
</feature>
<feature type="binding site" evidence="10">
    <location>
        <begin position="165"/>
        <end position="173"/>
    </location>
    <ligand>
        <name>GTP</name>
        <dbReference type="ChEBI" id="CHEBI:37565"/>
    </ligand>
</feature>
<dbReference type="InterPro" id="IPR012340">
    <property type="entry name" value="NA-bd_OB-fold"/>
</dbReference>
<comment type="subcellular location">
    <subcellularLocation>
        <location evidence="10">Cytoplasm</location>
    </subcellularLocation>
</comment>
<dbReference type="GO" id="GO:0042274">
    <property type="term" value="P:ribosomal small subunit biogenesis"/>
    <property type="evidence" value="ECO:0007669"/>
    <property type="project" value="UniProtKB-UniRule"/>
</dbReference>
<dbReference type="CDD" id="cd01854">
    <property type="entry name" value="YjeQ_EngC"/>
    <property type="match status" value="1"/>
</dbReference>